<evidence type="ECO:0000256" key="7">
    <source>
        <dbReference type="NCBIfam" id="TIGR01068"/>
    </source>
</evidence>
<keyword evidence="3" id="KW-0813">Transport</keyword>
<evidence type="ECO:0000256" key="10">
    <source>
        <dbReference type="PIRSR" id="PIRSR000077-4"/>
    </source>
</evidence>
<feature type="site" description="Contributes to redox potential value" evidence="9">
    <location>
        <position position="31"/>
    </location>
</feature>
<accession>A0A7T0PFV8</accession>
<sequence length="123" mass="13459">MATVDVTEDTFEQTVSAEGTVIVDAWAEWCGPCKQFAPTFEKASEAHPDATFAKLDTEANPQIAAALEIQAIPTLMAFRDGIMVFRQSGALPPAAFEDLVSQVKALDMDEVRRQIEEQNNQQG</sequence>
<organism evidence="12 13">
    <name type="scientific">Corynebacterium qintianiae</name>
    <dbReference type="NCBI Taxonomy" id="2709392"/>
    <lineage>
        <taxon>Bacteria</taxon>
        <taxon>Bacillati</taxon>
        <taxon>Actinomycetota</taxon>
        <taxon>Actinomycetes</taxon>
        <taxon>Mycobacteriales</taxon>
        <taxon>Corynebacteriaceae</taxon>
        <taxon>Corynebacterium</taxon>
    </lineage>
</organism>
<dbReference type="KEGG" id="cqn:G7Y29_10265"/>
<dbReference type="PIRSF" id="PIRSF000077">
    <property type="entry name" value="Thioredoxin"/>
    <property type="match status" value="1"/>
</dbReference>
<feature type="site" description="Contributes to redox potential value" evidence="9">
    <location>
        <position position="32"/>
    </location>
</feature>
<feature type="site" description="Deprotonates C-terminal active site Cys" evidence="9">
    <location>
        <position position="24"/>
    </location>
</feature>
<protein>
    <recommendedName>
        <fullName evidence="7 8">Thioredoxin</fullName>
    </recommendedName>
</protein>
<dbReference type="GO" id="GO:0005829">
    <property type="term" value="C:cytosol"/>
    <property type="evidence" value="ECO:0007669"/>
    <property type="project" value="TreeGrafter"/>
</dbReference>
<keyword evidence="4" id="KW-0249">Electron transport</keyword>
<feature type="domain" description="Thioredoxin" evidence="11">
    <location>
        <begin position="1"/>
        <end position="105"/>
    </location>
</feature>
<evidence type="ECO:0000256" key="4">
    <source>
        <dbReference type="ARBA" id="ARBA00022982"/>
    </source>
</evidence>
<feature type="active site" description="Nucleophile" evidence="9">
    <location>
        <position position="30"/>
    </location>
</feature>
<dbReference type="PANTHER" id="PTHR45663:SF40">
    <property type="entry name" value="THIOREDOXIN 2"/>
    <property type="match status" value="1"/>
</dbReference>
<evidence type="ECO:0000259" key="11">
    <source>
        <dbReference type="PROSITE" id="PS51352"/>
    </source>
</evidence>
<dbReference type="InterPro" id="IPR036249">
    <property type="entry name" value="Thioredoxin-like_sf"/>
</dbReference>
<dbReference type="SUPFAM" id="SSF52833">
    <property type="entry name" value="Thioredoxin-like"/>
    <property type="match status" value="1"/>
</dbReference>
<evidence type="ECO:0000256" key="9">
    <source>
        <dbReference type="PIRSR" id="PIRSR000077-1"/>
    </source>
</evidence>
<dbReference type="InterPro" id="IPR013766">
    <property type="entry name" value="Thioredoxin_domain"/>
</dbReference>
<dbReference type="RefSeq" id="WP_165003266.1">
    <property type="nucleotide sequence ID" value="NZ_CP064955.1"/>
</dbReference>
<dbReference type="Gene3D" id="3.40.30.10">
    <property type="entry name" value="Glutaredoxin"/>
    <property type="match status" value="1"/>
</dbReference>
<evidence type="ECO:0000313" key="12">
    <source>
        <dbReference type="EMBL" id="QPK83192.1"/>
    </source>
</evidence>
<keyword evidence="5 10" id="KW-1015">Disulfide bond</keyword>
<dbReference type="InterPro" id="IPR005746">
    <property type="entry name" value="Thioredoxin"/>
</dbReference>
<dbReference type="GO" id="GO:0015035">
    <property type="term" value="F:protein-disulfide reductase activity"/>
    <property type="evidence" value="ECO:0007669"/>
    <property type="project" value="UniProtKB-UniRule"/>
</dbReference>
<evidence type="ECO:0000256" key="1">
    <source>
        <dbReference type="ARBA" id="ARBA00003318"/>
    </source>
</evidence>
<dbReference type="AlphaFoldDB" id="A0A7T0PFV8"/>
<comment type="function">
    <text evidence="1">Participates in various redox reactions through the reversible oxidation of its active center dithiol to a disulfide and catalyzes dithiol-disulfide exchange reactions.</text>
</comment>
<evidence type="ECO:0000256" key="8">
    <source>
        <dbReference type="PIRNR" id="PIRNR000077"/>
    </source>
</evidence>
<gene>
    <name evidence="12" type="primary">trxA</name>
    <name evidence="12" type="ORF">G7Y29_10265</name>
</gene>
<dbReference type="PRINTS" id="PR00421">
    <property type="entry name" value="THIOREDOXIN"/>
</dbReference>
<dbReference type="NCBIfam" id="TIGR01068">
    <property type="entry name" value="thioredoxin"/>
    <property type="match status" value="1"/>
</dbReference>
<evidence type="ECO:0000256" key="5">
    <source>
        <dbReference type="ARBA" id="ARBA00023157"/>
    </source>
</evidence>
<dbReference type="Pfam" id="PF00085">
    <property type="entry name" value="Thioredoxin"/>
    <property type="match status" value="1"/>
</dbReference>
<evidence type="ECO:0000313" key="13">
    <source>
        <dbReference type="Proteomes" id="UP000594586"/>
    </source>
</evidence>
<dbReference type="PROSITE" id="PS51352">
    <property type="entry name" value="THIOREDOXIN_2"/>
    <property type="match status" value="1"/>
</dbReference>
<dbReference type="Proteomes" id="UP000594586">
    <property type="component" value="Chromosome"/>
</dbReference>
<keyword evidence="6 10" id="KW-0676">Redox-active center</keyword>
<reference evidence="12 13" key="1">
    <citation type="submission" date="2020-11" db="EMBL/GenBank/DDBJ databases">
        <title>Corynebacterium sp. MC1420.</title>
        <authorList>
            <person name="Zhou J."/>
        </authorList>
    </citation>
    <scope>NUCLEOTIDE SEQUENCE [LARGE SCALE GENOMIC DNA]</scope>
    <source>
        <strain evidence="12 13">MC1420</strain>
    </source>
</reference>
<evidence type="ECO:0000256" key="2">
    <source>
        <dbReference type="ARBA" id="ARBA00008987"/>
    </source>
</evidence>
<feature type="disulfide bond" description="Redox-active" evidence="10">
    <location>
        <begin position="30"/>
        <end position="33"/>
    </location>
</feature>
<evidence type="ECO:0000256" key="6">
    <source>
        <dbReference type="ARBA" id="ARBA00023284"/>
    </source>
</evidence>
<keyword evidence="13" id="KW-1185">Reference proteome</keyword>
<proteinExistence type="inferred from homology"/>
<dbReference type="EMBL" id="CP064955">
    <property type="protein sequence ID" value="QPK83192.1"/>
    <property type="molecule type" value="Genomic_DNA"/>
</dbReference>
<feature type="active site" description="Nucleophile" evidence="9">
    <location>
        <position position="33"/>
    </location>
</feature>
<evidence type="ECO:0000256" key="3">
    <source>
        <dbReference type="ARBA" id="ARBA00022448"/>
    </source>
</evidence>
<dbReference type="PANTHER" id="PTHR45663">
    <property type="entry name" value="GEO12009P1"/>
    <property type="match status" value="1"/>
</dbReference>
<comment type="similarity">
    <text evidence="2 8">Belongs to the thioredoxin family.</text>
</comment>
<dbReference type="CDD" id="cd02947">
    <property type="entry name" value="TRX_family"/>
    <property type="match status" value="1"/>
</dbReference>
<name>A0A7T0PFV8_9CORY</name>